<dbReference type="Gene3D" id="1.10.290.10">
    <property type="entry name" value="Topoisomerase I, domain 4"/>
    <property type="match status" value="1"/>
</dbReference>
<dbReference type="STRING" id="2018661.A0A2A2KTN9"/>
<dbReference type="InterPro" id="IPR000380">
    <property type="entry name" value="Topo_IA"/>
</dbReference>
<evidence type="ECO:0000256" key="4">
    <source>
        <dbReference type="ARBA" id="ARBA00022723"/>
    </source>
</evidence>
<evidence type="ECO:0000256" key="6">
    <source>
        <dbReference type="ARBA" id="ARBA00022833"/>
    </source>
</evidence>
<dbReference type="GO" id="GO:0008270">
    <property type="term" value="F:zinc ion binding"/>
    <property type="evidence" value="ECO:0007669"/>
    <property type="project" value="UniProtKB-KW"/>
</dbReference>
<keyword evidence="5 10" id="KW-0863">Zinc-finger</keyword>
<dbReference type="Pfam" id="PF01131">
    <property type="entry name" value="Topoisom_bac"/>
    <property type="match status" value="1"/>
</dbReference>
<keyword evidence="8 11" id="KW-0238">DNA-binding</keyword>
<dbReference type="FunFam" id="3.40.50.140:FF:000003">
    <property type="entry name" value="DNA topoisomerase"/>
    <property type="match status" value="1"/>
</dbReference>
<dbReference type="PROSITE" id="PS00396">
    <property type="entry name" value="TOPO_IA_1"/>
    <property type="match status" value="1"/>
</dbReference>
<comment type="similarity">
    <text evidence="2 11">Belongs to the type IA topoisomerase family.</text>
</comment>
<dbReference type="PROSITE" id="PS52039">
    <property type="entry name" value="TOPO_IA_2"/>
    <property type="match status" value="1"/>
</dbReference>
<dbReference type="Gene3D" id="1.10.460.10">
    <property type="entry name" value="Topoisomerase I, domain 2"/>
    <property type="match status" value="1"/>
</dbReference>
<dbReference type="PRINTS" id="PR00417">
    <property type="entry name" value="PRTPISMRASEI"/>
</dbReference>
<feature type="compositionally biased region" description="Low complexity" evidence="12">
    <location>
        <begin position="664"/>
        <end position="674"/>
    </location>
</feature>
<evidence type="ECO:0000256" key="9">
    <source>
        <dbReference type="ARBA" id="ARBA00023235"/>
    </source>
</evidence>
<dbReference type="InterPro" id="IPR003602">
    <property type="entry name" value="Topo_IA_DNA-bd_dom"/>
</dbReference>
<comment type="catalytic activity">
    <reaction evidence="1 11">
        <text>ATP-independent breakage of single-stranded DNA, followed by passage and rejoining.</text>
        <dbReference type="EC" id="5.6.2.1"/>
    </reaction>
</comment>
<evidence type="ECO:0000313" key="17">
    <source>
        <dbReference type="Proteomes" id="UP000218231"/>
    </source>
</evidence>
<evidence type="ECO:0000259" key="15">
    <source>
        <dbReference type="PROSITE" id="PS52039"/>
    </source>
</evidence>
<feature type="compositionally biased region" description="Pro residues" evidence="12">
    <location>
        <begin position="629"/>
        <end position="639"/>
    </location>
</feature>
<keyword evidence="4" id="KW-0479">Metal-binding</keyword>
<evidence type="ECO:0000256" key="5">
    <source>
        <dbReference type="ARBA" id="ARBA00022771"/>
    </source>
</evidence>
<reference evidence="16 17" key="1">
    <citation type="journal article" date="2017" name="Curr. Biol.">
        <title>Genome architecture and evolution of a unichromosomal asexual nematode.</title>
        <authorList>
            <person name="Fradin H."/>
            <person name="Zegar C."/>
            <person name="Gutwein M."/>
            <person name="Lucas J."/>
            <person name="Kovtun M."/>
            <person name="Corcoran D."/>
            <person name="Baugh L.R."/>
            <person name="Kiontke K."/>
            <person name="Gunsalus K."/>
            <person name="Fitch D.H."/>
            <person name="Piano F."/>
        </authorList>
    </citation>
    <scope>NUCLEOTIDE SEQUENCE [LARGE SCALE GENOMIC DNA]</scope>
    <source>
        <strain evidence="16">PF1309</strain>
    </source>
</reference>
<feature type="domain" description="Toprim" evidence="13">
    <location>
        <begin position="3"/>
        <end position="147"/>
    </location>
</feature>
<dbReference type="GO" id="GO:0005634">
    <property type="term" value="C:nucleus"/>
    <property type="evidence" value="ECO:0007669"/>
    <property type="project" value="TreeGrafter"/>
</dbReference>
<dbReference type="GO" id="GO:0006310">
    <property type="term" value="P:DNA recombination"/>
    <property type="evidence" value="ECO:0007669"/>
    <property type="project" value="TreeGrafter"/>
</dbReference>
<feature type="domain" description="Topo IA-type catalytic" evidence="15">
    <location>
        <begin position="165"/>
        <end position="589"/>
    </location>
</feature>
<dbReference type="SMART" id="SM00436">
    <property type="entry name" value="TOP1Bc"/>
    <property type="match status" value="1"/>
</dbReference>
<evidence type="ECO:0000313" key="16">
    <source>
        <dbReference type="EMBL" id="PAV77268.1"/>
    </source>
</evidence>
<keyword evidence="6" id="KW-0862">Zinc</keyword>
<dbReference type="AlphaFoldDB" id="A0A2A2KTN9"/>
<evidence type="ECO:0000256" key="7">
    <source>
        <dbReference type="ARBA" id="ARBA00023029"/>
    </source>
</evidence>
<dbReference type="CDD" id="cd03362">
    <property type="entry name" value="TOPRIM_TopoIA_TopoIII"/>
    <property type="match status" value="1"/>
</dbReference>
<dbReference type="OrthoDB" id="430051at2759"/>
<dbReference type="PROSITE" id="PS51999">
    <property type="entry name" value="ZF_GRF"/>
    <property type="match status" value="1"/>
</dbReference>
<dbReference type="SMART" id="SM00493">
    <property type="entry name" value="TOPRIM"/>
    <property type="match status" value="1"/>
</dbReference>
<dbReference type="InterPro" id="IPR013825">
    <property type="entry name" value="Topo_IA_cen_sub2"/>
</dbReference>
<evidence type="ECO:0000256" key="3">
    <source>
        <dbReference type="ARBA" id="ARBA00012891"/>
    </source>
</evidence>
<dbReference type="InterPro" id="IPR034144">
    <property type="entry name" value="TOPRIM_TopoIII"/>
</dbReference>
<dbReference type="FunFam" id="1.10.290.10:FF:000001">
    <property type="entry name" value="DNA topoisomerase"/>
    <property type="match status" value="1"/>
</dbReference>
<protein>
    <recommendedName>
        <fullName evidence="3 11">DNA topoisomerase</fullName>
        <ecNumber evidence="3 11">5.6.2.1</ecNumber>
    </recommendedName>
</protein>
<dbReference type="PROSITE" id="PS50880">
    <property type="entry name" value="TOPRIM"/>
    <property type="match status" value="1"/>
</dbReference>
<evidence type="ECO:0000256" key="8">
    <source>
        <dbReference type="ARBA" id="ARBA00023125"/>
    </source>
</evidence>
<dbReference type="GO" id="GO:0006281">
    <property type="term" value="P:DNA repair"/>
    <property type="evidence" value="ECO:0007669"/>
    <property type="project" value="TreeGrafter"/>
</dbReference>
<dbReference type="Gene3D" id="3.40.50.140">
    <property type="match status" value="1"/>
</dbReference>
<dbReference type="Pfam" id="PF01751">
    <property type="entry name" value="Toprim"/>
    <property type="match status" value="1"/>
</dbReference>
<dbReference type="Gene3D" id="2.70.20.10">
    <property type="entry name" value="Topoisomerase I, domain 3"/>
    <property type="match status" value="1"/>
</dbReference>
<keyword evidence="9 11" id="KW-0413">Isomerase</keyword>
<evidence type="ECO:0000259" key="14">
    <source>
        <dbReference type="PROSITE" id="PS51999"/>
    </source>
</evidence>
<dbReference type="PANTHER" id="PTHR11390:SF21">
    <property type="entry name" value="DNA TOPOISOMERASE 3-ALPHA"/>
    <property type="match status" value="1"/>
</dbReference>
<dbReference type="GO" id="GO:0006265">
    <property type="term" value="P:DNA topological change"/>
    <property type="evidence" value="ECO:0007669"/>
    <property type="project" value="InterPro"/>
</dbReference>
<dbReference type="InterPro" id="IPR010666">
    <property type="entry name" value="Znf_GRF"/>
</dbReference>
<comment type="function">
    <text evidence="11">Introduces a single-strand break via transesterification at a target site in duplex DNA. Releases the supercoiling and torsional tension of DNA introduced during the DNA replication and transcription by transiently cleaving and rejoining one strand of the DNA duplex. The scissile phosphodiester is attacked by the catalytic tyrosine of the enzyme, resulting in the formation of a DNA-(5'-phosphotyrosyl)-enzyme intermediate and the expulsion of a 3'-OH DNA strand.</text>
</comment>
<dbReference type="InterPro" id="IPR013826">
    <property type="entry name" value="Topo_IA_cen_sub3"/>
</dbReference>
<evidence type="ECO:0000256" key="10">
    <source>
        <dbReference type="PROSITE-ProRule" id="PRU01343"/>
    </source>
</evidence>
<dbReference type="SUPFAM" id="SSF56712">
    <property type="entry name" value="Prokaryotic type I DNA topoisomerase"/>
    <property type="match status" value="1"/>
</dbReference>
<dbReference type="CDD" id="cd00186">
    <property type="entry name" value="TOP1Ac"/>
    <property type="match status" value="1"/>
</dbReference>
<dbReference type="GO" id="GO:0031422">
    <property type="term" value="C:RecQ family helicase-topoisomerase III complex"/>
    <property type="evidence" value="ECO:0007669"/>
    <property type="project" value="TreeGrafter"/>
</dbReference>
<comment type="caution">
    <text evidence="16">The sequence shown here is derived from an EMBL/GenBank/DDBJ whole genome shotgun (WGS) entry which is preliminary data.</text>
</comment>
<dbReference type="Pfam" id="PF06839">
    <property type="entry name" value="Zn_ribbon_GRF"/>
    <property type="match status" value="1"/>
</dbReference>
<dbReference type="SMART" id="SM00437">
    <property type="entry name" value="TOP1Ac"/>
    <property type="match status" value="1"/>
</dbReference>
<dbReference type="InterPro" id="IPR006171">
    <property type="entry name" value="TOPRIM_dom"/>
</dbReference>
<dbReference type="InterPro" id="IPR013824">
    <property type="entry name" value="Topo_IA_cen_sub1"/>
</dbReference>
<dbReference type="EMBL" id="LIAE01007738">
    <property type="protein sequence ID" value="PAV77268.1"/>
    <property type="molecule type" value="Genomic_DNA"/>
</dbReference>
<dbReference type="GO" id="GO:0003677">
    <property type="term" value="F:DNA binding"/>
    <property type="evidence" value="ECO:0007669"/>
    <property type="project" value="UniProtKB-KW"/>
</dbReference>
<feature type="compositionally biased region" description="Polar residues" evidence="12">
    <location>
        <begin position="762"/>
        <end position="782"/>
    </location>
</feature>
<dbReference type="GO" id="GO:0003917">
    <property type="term" value="F:DNA topoisomerase type I (single strand cut, ATP-independent) activity"/>
    <property type="evidence" value="ECO:0007669"/>
    <property type="project" value="UniProtKB-EC"/>
</dbReference>
<dbReference type="EC" id="5.6.2.1" evidence="3 11"/>
<dbReference type="PANTHER" id="PTHR11390">
    <property type="entry name" value="PROKARYOTIC DNA TOPOISOMERASE"/>
    <property type="match status" value="1"/>
</dbReference>
<name>A0A2A2KTN9_9BILA</name>
<feature type="compositionally biased region" description="Low complexity" evidence="12">
    <location>
        <begin position="727"/>
        <end position="739"/>
    </location>
</feature>
<dbReference type="InterPro" id="IPR003601">
    <property type="entry name" value="Topo_IA_2"/>
</dbReference>
<keyword evidence="7 11" id="KW-0799">Topoisomerase</keyword>
<evidence type="ECO:0000256" key="2">
    <source>
        <dbReference type="ARBA" id="ARBA00009446"/>
    </source>
</evidence>
<evidence type="ECO:0000259" key="13">
    <source>
        <dbReference type="PROSITE" id="PS50880"/>
    </source>
</evidence>
<evidence type="ECO:0000256" key="11">
    <source>
        <dbReference type="RuleBase" id="RU362092"/>
    </source>
</evidence>
<dbReference type="Proteomes" id="UP000218231">
    <property type="component" value="Unassembled WGS sequence"/>
</dbReference>
<keyword evidence="17" id="KW-1185">Reference proteome</keyword>
<organism evidence="16 17">
    <name type="scientific">Diploscapter pachys</name>
    <dbReference type="NCBI Taxonomy" id="2018661"/>
    <lineage>
        <taxon>Eukaryota</taxon>
        <taxon>Metazoa</taxon>
        <taxon>Ecdysozoa</taxon>
        <taxon>Nematoda</taxon>
        <taxon>Chromadorea</taxon>
        <taxon>Rhabditida</taxon>
        <taxon>Rhabditina</taxon>
        <taxon>Rhabditomorpha</taxon>
        <taxon>Rhabditoidea</taxon>
        <taxon>Rhabditidae</taxon>
        <taxon>Diploscapter</taxon>
    </lineage>
</organism>
<dbReference type="InterPro" id="IPR023405">
    <property type="entry name" value="Topo_IA_core_domain"/>
</dbReference>
<evidence type="ECO:0000256" key="1">
    <source>
        <dbReference type="ARBA" id="ARBA00000213"/>
    </source>
</evidence>
<sequence>MRRVLFVAEKNDVAKGVAAILGQGQVNRRDGYSRFNKIYQLNSDILGQRSTIEVTSVSGHLMEWQFGPEMKNWSRVPVENLFDANIYKVVNANMQEIERTLRDLASRNEILVIWTDCDREGENIGDEIVQVCRSTNRAIDVYRAKFSEITPAAIHRAKNNLIRLDDKIVQSVDCRQELDLRIGAAFTRLQTLHFVPRFPEIFNGNDHRIVSYGPCQFPTLGFVVERFKQHINFVREPFWKLVLTHTKDKVQAEFLWDRTHLFDKDVVTVILEDCKEAAVATVEEVTNKPKTKYRPVALDTVEFEKLAVRKLKMSAKAAMATAEKLYSQGWISYPRTETNIFPKSLNLAPLVQAQTAANDWGQFANEVLTKGPNPRNGNKTDEAHPPIHPLKLATKDNLKANEWRVYELVTRHFLACVSDDAKGHETVVKVSVGAEKFHATGLQVIDLAYLKVYVYEKWGDKYLPNYQQGEQFRNFQLNINEGQTSPPDLLTEADLISLMDKYGIGTDATHAEHIEKIKDREYVAVQNDGKFIPSFLGLALCDGYDEMGFKMSRPHLRAALEKGLVDICDGRKAKNEVLNDYRTKYKRIFDAAQQQIQKLSDAFRRYLTYGVQPAQGNANQGGGGDGNGRPPPGNPPGPGGGPNRRRPDDDDDDDSDSNHPPGPSSASGAAALPPVNRPFALLPSVPGTAIGRGGTRGSTRGARGAGRGGASTRGKKDAGVAKVPKHATAGRARTTTSTVRKPRGSRAGDSTGRGAGNGVGRTANSTWTGNQQDDAQAANSSGDDQKCECGTAAVRLTVRKDGPNKGRQFYACPKGFQAPDKCSYFAWAD</sequence>
<dbReference type="InterPro" id="IPR013497">
    <property type="entry name" value="Topo_IA_cen"/>
</dbReference>
<evidence type="ECO:0000256" key="12">
    <source>
        <dbReference type="SAM" id="MobiDB-lite"/>
    </source>
</evidence>
<accession>A0A2A2KTN9</accession>
<dbReference type="InterPro" id="IPR023406">
    <property type="entry name" value="Topo_IA_AS"/>
</dbReference>
<feature type="domain" description="GRF-type" evidence="14">
    <location>
        <begin position="787"/>
        <end position="829"/>
    </location>
</feature>
<proteinExistence type="inferred from homology"/>
<gene>
    <name evidence="16" type="ORF">WR25_22892</name>
</gene>
<feature type="region of interest" description="Disordered" evidence="12">
    <location>
        <begin position="613"/>
        <end position="786"/>
    </location>
</feature>